<dbReference type="NCBIfam" id="TIGR00277">
    <property type="entry name" value="HDIG"/>
    <property type="match status" value="1"/>
</dbReference>
<keyword evidence="5" id="KW-0812">Transmembrane</keyword>
<dbReference type="GO" id="GO:0005886">
    <property type="term" value="C:plasma membrane"/>
    <property type="evidence" value="ECO:0007669"/>
    <property type="project" value="UniProtKB-SubCell"/>
</dbReference>
<proteinExistence type="inferred from homology"/>
<comment type="subcellular location">
    <subcellularLocation>
        <location evidence="5">Cell membrane</location>
        <topology evidence="5">Single-pass membrane protein</topology>
    </subcellularLocation>
</comment>
<dbReference type="EMBL" id="JAUSVL010000001">
    <property type="protein sequence ID" value="MDQ0289150.1"/>
    <property type="molecule type" value="Genomic_DNA"/>
</dbReference>
<dbReference type="GO" id="GO:0004521">
    <property type="term" value="F:RNA endonuclease activity"/>
    <property type="evidence" value="ECO:0007669"/>
    <property type="project" value="UniProtKB-UniRule"/>
</dbReference>
<dbReference type="GO" id="GO:0016787">
    <property type="term" value="F:hydrolase activity"/>
    <property type="evidence" value="ECO:0007669"/>
    <property type="project" value="UniProtKB-KW"/>
</dbReference>
<dbReference type="Pfam" id="PF00013">
    <property type="entry name" value="KH_1"/>
    <property type="match status" value="1"/>
</dbReference>
<keyword evidence="3 5" id="KW-0378">Hydrolase</keyword>
<gene>
    <name evidence="5" type="primary">rny</name>
    <name evidence="9" type="ORF">J3R75_001257</name>
</gene>
<keyword evidence="7" id="KW-0175">Coiled coil</keyword>
<evidence type="ECO:0000256" key="1">
    <source>
        <dbReference type="ARBA" id="ARBA00022722"/>
    </source>
</evidence>
<evidence type="ECO:0000256" key="6">
    <source>
        <dbReference type="NCBIfam" id="TIGR03319"/>
    </source>
</evidence>
<dbReference type="Gene3D" id="1.10.3210.10">
    <property type="entry name" value="Hypothetical protein af1432"/>
    <property type="match status" value="1"/>
</dbReference>
<reference evidence="9" key="1">
    <citation type="submission" date="2023-07" db="EMBL/GenBank/DDBJ databases">
        <title>Genomic Encyclopedia of Type Strains, Phase IV (KMG-IV): sequencing the most valuable type-strain genomes for metagenomic binning, comparative biology and taxonomic classification.</title>
        <authorList>
            <person name="Goeker M."/>
        </authorList>
    </citation>
    <scope>NUCLEOTIDE SEQUENCE</scope>
    <source>
        <strain evidence="9">DSM 24202</strain>
    </source>
</reference>
<evidence type="ECO:0000256" key="2">
    <source>
        <dbReference type="ARBA" id="ARBA00022759"/>
    </source>
</evidence>
<evidence type="ECO:0000313" key="10">
    <source>
        <dbReference type="Proteomes" id="UP001238163"/>
    </source>
</evidence>
<dbReference type="InterPro" id="IPR022711">
    <property type="entry name" value="RNase_Y_N"/>
</dbReference>
<evidence type="ECO:0000256" key="3">
    <source>
        <dbReference type="ARBA" id="ARBA00022801"/>
    </source>
</evidence>
<dbReference type="GO" id="GO:0006402">
    <property type="term" value="P:mRNA catabolic process"/>
    <property type="evidence" value="ECO:0007669"/>
    <property type="project" value="UniProtKB-UniRule"/>
</dbReference>
<dbReference type="InterPro" id="IPR004087">
    <property type="entry name" value="KH_dom"/>
</dbReference>
<dbReference type="InterPro" id="IPR006674">
    <property type="entry name" value="HD_domain"/>
</dbReference>
<keyword evidence="4 5" id="KW-0694">RNA-binding</keyword>
<evidence type="ECO:0000256" key="7">
    <source>
        <dbReference type="SAM" id="Coils"/>
    </source>
</evidence>
<evidence type="ECO:0000256" key="4">
    <source>
        <dbReference type="ARBA" id="ARBA00022884"/>
    </source>
</evidence>
<evidence type="ECO:0000313" key="9">
    <source>
        <dbReference type="EMBL" id="MDQ0289150.1"/>
    </source>
</evidence>
<dbReference type="Pfam" id="PF01966">
    <property type="entry name" value="HD"/>
    <property type="match status" value="1"/>
</dbReference>
<keyword evidence="5" id="KW-1133">Transmembrane helix</keyword>
<dbReference type="PANTHER" id="PTHR12826:SF15">
    <property type="entry name" value="RIBONUCLEASE Y"/>
    <property type="match status" value="1"/>
</dbReference>
<sequence length="530" mass="59516">MAQLGGGEIVLVIVLVVTVAVFGLLALLIRQRRTSGEGGNSLLAQAREEAELIRQKASLEAENIVKEARIKAKEELIASRDEFEVSTKQRRKELQKAEERLTAKEDNVDKKLEQLDQRTAQLENRDKELRAQSDALKVKKDELDVKIGQQIQELERVAGLSQDEAKRQLLARLEESLETERGTLIRRYQEENKQLLMQEAQEVMITAMQRYAGDCAYERTTSTIPLPNEDMKGRIIGREGRNIRTIEAATGVNVLIDDTPEAVVISCFDPVRREVARITMERLVADGRIHPARVEEIVTKVRKDVEAEIQKAGQDTVNQLGITRLRQNIVTLLGRLKYRYSYSQNVLMHSIEVASMMGAIAAQVGLDEHKARRAGLLHDIGKAVDHEVEGTHALIGADLLKRAGEEDDVVNAVAAHHEEAEKTSLMAILVQICDALSASRPGARSETTELYLKRLEQLESIGNAFDGVENCFAIQAGRELRVIVQPEKITEERASILAREMAERIEKEMRYPGQIRVSIIRETRSVDYAK</sequence>
<dbReference type="NCBIfam" id="TIGR03319">
    <property type="entry name" value="RNase_Y"/>
    <property type="match status" value="1"/>
</dbReference>
<feature type="domain" description="HD" evidence="8">
    <location>
        <begin position="346"/>
        <end position="439"/>
    </location>
</feature>
<dbReference type="CDD" id="cd22431">
    <property type="entry name" value="KH-I_RNaseY"/>
    <property type="match status" value="1"/>
</dbReference>
<keyword evidence="5" id="KW-0472">Membrane</keyword>
<dbReference type="RefSeq" id="WP_307260485.1">
    <property type="nucleotide sequence ID" value="NZ_JAUSVL010000001.1"/>
</dbReference>
<dbReference type="GO" id="GO:0003723">
    <property type="term" value="F:RNA binding"/>
    <property type="evidence" value="ECO:0007669"/>
    <property type="project" value="UniProtKB-UniRule"/>
</dbReference>
<keyword evidence="5" id="KW-1003">Cell membrane</keyword>
<dbReference type="Gene3D" id="3.30.1370.10">
    <property type="entry name" value="K Homology domain, type 1"/>
    <property type="match status" value="1"/>
</dbReference>
<accession>A0AAE4AN81</accession>
<keyword evidence="1 5" id="KW-0540">Nuclease</keyword>
<keyword evidence="10" id="KW-1185">Reference proteome</keyword>
<dbReference type="SMART" id="SM00322">
    <property type="entry name" value="KH"/>
    <property type="match status" value="1"/>
</dbReference>
<dbReference type="InterPro" id="IPR004088">
    <property type="entry name" value="KH_dom_type_1"/>
</dbReference>
<dbReference type="CDD" id="cd00077">
    <property type="entry name" value="HDc"/>
    <property type="match status" value="1"/>
</dbReference>
<comment type="function">
    <text evidence="5">Endoribonuclease that initiates mRNA decay.</text>
</comment>
<dbReference type="InterPro" id="IPR036612">
    <property type="entry name" value="KH_dom_type_1_sf"/>
</dbReference>
<evidence type="ECO:0000256" key="5">
    <source>
        <dbReference type="HAMAP-Rule" id="MF_00335"/>
    </source>
</evidence>
<dbReference type="PROSITE" id="PS50084">
    <property type="entry name" value="KH_TYPE_1"/>
    <property type="match status" value="1"/>
</dbReference>
<dbReference type="AlphaFoldDB" id="A0AAE4AN81"/>
<name>A0AAE4AN81_9BACT</name>
<evidence type="ECO:0000259" key="8">
    <source>
        <dbReference type="PROSITE" id="PS51831"/>
    </source>
</evidence>
<dbReference type="HAMAP" id="MF_00335">
    <property type="entry name" value="RNase_Y"/>
    <property type="match status" value="1"/>
</dbReference>
<feature type="transmembrane region" description="Helical" evidence="5">
    <location>
        <begin position="6"/>
        <end position="29"/>
    </location>
</feature>
<dbReference type="InterPro" id="IPR017705">
    <property type="entry name" value="Ribonuclease_Y"/>
</dbReference>
<dbReference type="SMART" id="SM00471">
    <property type="entry name" value="HDc"/>
    <property type="match status" value="1"/>
</dbReference>
<dbReference type="EC" id="3.1.-.-" evidence="5 6"/>
<comment type="caution">
    <text evidence="9">The sequence shown here is derived from an EMBL/GenBank/DDBJ whole genome shotgun (WGS) entry which is preliminary data.</text>
</comment>
<dbReference type="Proteomes" id="UP001238163">
    <property type="component" value="Unassembled WGS sequence"/>
</dbReference>
<dbReference type="SUPFAM" id="SSF54791">
    <property type="entry name" value="Eukaryotic type KH-domain (KH-domain type I)"/>
    <property type="match status" value="1"/>
</dbReference>
<keyword evidence="2 5" id="KW-0255">Endonuclease</keyword>
<dbReference type="Pfam" id="PF12072">
    <property type="entry name" value="RNase_Y_N"/>
    <property type="match status" value="1"/>
</dbReference>
<comment type="similarity">
    <text evidence="5">Belongs to the RNase Y family.</text>
</comment>
<dbReference type="InterPro" id="IPR006675">
    <property type="entry name" value="HDIG_dom"/>
</dbReference>
<dbReference type="PROSITE" id="PS51831">
    <property type="entry name" value="HD"/>
    <property type="match status" value="1"/>
</dbReference>
<dbReference type="InterPro" id="IPR003607">
    <property type="entry name" value="HD/PDEase_dom"/>
</dbReference>
<protein>
    <recommendedName>
        <fullName evidence="5 6">Ribonuclease Y</fullName>
        <shortName evidence="5">RNase Y</shortName>
        <ecNumber evidence="5 6">3.1.-.-</ecNumber>
    </recommendedName>
</protein>
<dbReference type="SUPFAM" id="SSF109604">
    <property type="entry name" value="HD-domain/PDEase-like"/>
    <property type="match status" value="1"/>
</dbReference>
<feature type="coiled-coil region" evidence="7">
    <location>
        <begin position="42"/>
        <end position="132"/>
    </location>
</feature>
<organism evidence="9 10">
    <name type="scientific">Oligosphaera ethanolica</name>
    <dbReference type="NCBI Taxonomy" id="760260"/>
    <lineage>
        <taxon>Bacteria</taxon>
        <taxon>Pseudomonadati</taxon>
        <taxon>Lentisphaerota</taxon>
        <taxon>Oligosphaeria</taxon>
        <taxon>Oligosphaerales</taxon>
        <taxon>Oligosphaeraceae</taxon>
        <taxon>Oligosphaera</taxon>
    </lineage>
</organism>
<dbReference type="PANTHER" id="PTHR12826">
    <property type="entry name" value="RIBONUCLEASE Y"/>
    <property type="match status" value="1"/>
</dbReference>